<proteinExistence type="predicted"/>
<feature type="transmembrane region" description="Helical" evidence="1">
    <location>
        <begin position="12"/>
        <end position="33"/>
    </location>
</feature>
<feature type="transmembrane region" description="Helical" evidence="1">
    <location>
        <begin position="104"/>
        <end position="126"/>
    </location>
</feature>
<evidence type="ECO:0000256" key="1">
    <source>
        <dbReference type="SAM" id="Phobius"/>
    </source>
</evidence>
<keyword evidence="3" id="KW-1185">Reference proteome</keyword>
<comment type="caution">
    <text evidence="2">The sequence shown here is derived from an EMBL/GenBank/DDBJ whole genome shotgun (WGS) entry which is preliminary data.</text>
</comment>
<dbReference type="EMBL" id="JACZDF010000002">
    <property type="protein sequence ID" value="MBD9699091.1"/>
    <property type="molecule type" value="Genomic_DNA"/>
</dbReference>
<keyword evidence="1" id="KW-0812">Transmembrane</keyword>
<reference evidence="2 3" key="1">
    <citation type="submission" date="2020-09" db="EMBL/GenBank/DDBJ databases">
        <title>Flavimobilis rhizosphaerae sp. nov., isolated from rhizosphere soil of Spartina alterniflora.</title>
        <authorList>
            <person name="Hanqin C."/>
        </authorList>
    </citation>
    <scope>NUCLEOTIDE SEQUENCE [LARGE SCALE GENOMIC DNA]</scope>
    <source>
        <strain evidence="2 3">GY 10621</strain>
    </source>
</reference>
<evidence type="ECO:0000313" key="2">
    <source>
        <dbReference type="EMBL" id="MBD9699091.1"/>
    </source>
</evidence>
<keyword evidence="1" id="KW-0472">Membrane</keyword>
<feature type="transmembrane region" description="Helical" evidence="1">
    <location>
        <begin position="72"/>
        <end position="92"/>
    </location>
</feature>
<name>A0ABR9DPQ3_9MICO</name>
<evidence type="ECO:0000313" key="3">
    <source>
        <dbReference type="Proteomes" id="UP000642107"/>
    </source>
</evidence>
<keyword evidence="1" id="KW-1133">Transmembrane helix</keyword>
<accession>A0ABR9DPQ3</accession>
<dbReference type="RefSeq" id="WP_192278844.1">
    <property type="nucleotide sequence ID" value="NZ_JACZDF010000002.1"/>
</dbReference>
<sequence length="132" mass="13784">MTEPAAAPRPSPAVTALVAFDVDLLAVLVFAFVGRRTHEHGLDVAGVLSTAWPFAVGLLAGWLVARAWRRPLAPWSTGLVVWAFAWGLGMALRAGTGGGTAPAFVLVALGFLGLTLVGWRAVATLVGRRRTA</sequence>
<feature type="transmembrane region" description="Helical" evidence="1">
    <location>
        <begin position="45"/>
        <end position="65"/>
    </location>
</feature>
<gene>
    <name evidence="2" type="ORF">IGS67_06210</name>
</gene>
<protein>
    <submittedName>
        <fullName evidence="2">DUF3054 domain-containing protein</fullName>
    </submittedName>
</protein>
<dbReference type="InterPro" id="IPR021414">
    <property type="entry name" value="DUF3054"/>
</dbReference>
<dbReference type="Proteomes" id="UP000642107">
    <property type="component" value="Unassembled WGS sequence"/>
</dbReference>
<dbReference type="Pfam" id="PF11255">
    <property type="entry name" value="DUF3054"/>
    <property type="match status" value="1"/>
</dbReference>
<organism evidence="2 3">
    <name type="scientific">Flavimobilis rhizosphaerae</name>
    <dbReference type="NCBI Taxonomy" id="2775421"/>
    <lineage>
        <taxon>Bacteria</taxon>
        <taxon>Bacillati</taxon>
        <taxon>Actinomycetota</taxon>
        <taxon>Actinomycetes</taxon>
        <taxon>Micrococcales</taxon>
        <taxon>Jonesiaceae</taxon>
        <taxon>Flavimobilis</taxon>
    </lineage>
</organism>